<organism evidence="7">
    <name type="scientific">Timema cristinae</name>
    <name type="common">Walking stick</name>
    <dbReference type="NCBI Taxonomy" id="61476"/>
    <lineage>
        <taxon>Eukaryota</taxon>
        <taxon>Metazoa</taxon>
        <taxon>Ecdysozoa</taxon>
        <taxon>Arthropoda</taxon>
        <taxon>Hexapoda</taxon>
        <taxon>Insecta</taxon>
        <taxon>Pterygota</taxon>
        <taxon>Neoptera</taxon>
        <taxon>Polyneoptera</taxon>
        <taxon>Phasmatodea</taxon>
        <taxon>Timematodea</taxon>
        <taxon>Timematoidea</taxon>
        <taxon>Timematidae</taxon>
        <taxon>Timema</taxon>
    </lineage>
</organism>
<protein>
    <recommendedName>
        <fullName evidence="6">Ubiquitin-activating enzyme SCCH domain-containing protein</fullName>
    </recommendedName>
</protein>
<evidence type="ECO:0000313" key="7">
    <source>
        <dbReference type="EMBL" id="CAD7406160.1"/>
    </source>
</evidence>
<dbReference type="InterPro" id="IPR019572">
    <property type="entry name" value="UBA_E1_SCCH"/>
</dbReference>
<evidence type="ECO:0000256" key="1">
    <source>
        <dbReference type="ARBA" id="ARBA00005673"/>
    </source>
</evidence>
<evidence type="ECO:0000256" key="2">
    <source>
        <dbReference type="ARBA" id="ARBA00022741"/>
    </source>
</evidence>
<keyword evidence="4" id="KW-0067">ATP-binding</keyword>
<reference evidence="7" key="1">
    <citation type="submission" date="2020-11" db="EMBL/GenBank/DDBJ databases">
        <authorList>
            <person name="Tran Van P."/>
        </authorList>
    </citation>
    <scope>NUCLEOTIDE SEQUENCE</scope>
</reference>
<accession>A0A7R9D327</accession>
<evidence type="ECO:0000256" key="3">
    <source>
        <dbReference type="ARBA" id="ARBA00022786"/>
    </source>
</evidence>
<dbReference type="GO" id="GO:0008641">
    <property type="term" value="F:ubiquitin-like modifier activating enzyme activity"/>
    <property type="evidence" value="ECO:0007669"/>
    <property type="project" value="InterPro"/>
</dbReference>
<dbReference type="GO" id="GO:0005524">
    <property type="term" value="F:ATP binding"/>
    <property type="evidence" value="ECO:0007669"/>
    <property type="project" value="UniProtKB-KW"/>
</dbReference>
<evidence type="ECO:0000256" key="4">
    <source>
        <dbReference type="ARBA" id="ARBA00022840"/>
    </source>
</evidence>
<gene>
    <name evidence="7" type="ORF">TCEB3V08_LOCUS8363</name>
</gene>
<dbReference type="InterPro" id="IPR035985">
    <property type="entry name" value="Ubiquitin-activating_enz"/>
</dbReference>
<sequence>MLTVVAGSSRSDDTVLPDNQKVWSIQEWGRIFSESCNRLKMKFQSLKEKDHLVWDKDDEDSMNFVAASANLRAQVFNIPQTPLFDVKCECTYL</sequence>
<evidence type="ECO:0000259" key="6">
    <source>
        <dbReference type="Pfam" id="PF10585"/>
    </source>
</evidence>
<name>A0A7R9D327_TIMCR</name>
<comment type="pathway">
    <text evidence="5">Protein modification.</text>
</comment>
<dbReference type="EMBL" id="OC319727">
    <property type="protein sequence ID" value="CAD7406160.1"/>
    <property type="molecule type" value="Genomic_DNA"/>
</dbReference>
<dbReference type="AlphaFoldDB" id="A0A7R9D327"/>
<dbReference type="Pfam" id="PF10585">
    <property type="entry name" value="UBA_E1_SCCH"/>
    <property type="match status" value="1"/>
</dbReference>
<evidence type="ECO:0000256" key="5">
    <source>
        <dbReference type="ARBA" id="ARBA00043952"/>
    </source>
</evidence>
<proteinExistence type="inferred from homology"/>
<keyword evidence="3" id="KW-0833">Ubl conjugation pathway</keyword>
<keyword evidence="2" id="KW-0547">Nucleotide-binding</keyword>
<feature type="domain" description="Ubiquitin-activating enzyme SCCH" evidence="6">
    <location>
        <begin position="36"/>
        <end position="87"/>
    </location>
</feature>
<comment type="similarity">
    <text evidence="1">Belongs to the ubiquitin-activating E1 family.</text>
</comment>
<dbReference type="SUPFAM" id="SSF69572">
    <property type="entry name" value="Activating enzymes of the ubiquitin-like proteins"/>
    <property type="match status" value="1"/>
</dbReference>
<dbReference type="Gene3D" id="1.10.10.520">
    <property type="entry name" value="Ubiquitin activating enzymes (Uba3). Chain: B, domain 2"/>
    <property type="match status" value="1"/>
</dbReference>
<dbReference type="InterPro" id="IPR023318">
    <property type="entry name" value="Ub_act_enz_dom_a_sf"/>
</dbReference>